<keyword evidence="3" id="KW-1185">Reference proteome</keyword>
<reference evidence="4 5" key="1">
    <citation type="submission" date="2025-05" db="UniProtKB">
        <authorList>
            <consortium name="RefSeq"/>
        </authorList>
    </citation>
    <scope>IDENTIFICATION</scope>
    <source>
        <tissue evidence="4 5">Whole Larva</tissue>
    </source>
</reference>
<dbReference type="GeneID" id="108568608"/>
<feature type="compositionally biased region" description="Basic and acidic residues" evidence="1">
    <location>
        <begin position="953"/>
        <end position="963"/>
    </location>
</feature>
<feature type="compositionally biased region" description="Basic and acidic residues" evidence="1">
    <location>
        <begin position="58"/>
        <end position="73"/>
    </location>
</feature>
<evidence type="ECO:0000256" key="1">
    <source>
        <dbReference type="SAM" id="MobiDB-lite"/>
    </source>
</evidence>
<name>A0ABM1NEN8_NICVS</name>
<feature type="region of interest" description="Disordered" evidence="1">
    <location>
        <begin position="942"/>
        <end position="963"/>
    </location>
</feature>
<evidence type="ECO:0000313" key="3">
    <source>
        <dbReference type="Proteomes" id="UP000695000"/>
    </source>
</evidence>
<sequence length="963" mass="109047">MPPKSFFWVLLLIGFMQIILVESNGHRTLHRLVGGHLSVKPDLDDTELIITSSAGGGREGKQKKGEDGDEKKTLSQQVADGKYGLIQKELFSKPVKKSGVISYESNPEVPLDNIDNLGGLNKNDIWLAENHLLVIKGGSYPPHEAQNERTHPHWLPIDDYKAPSRQVKIPANPKVPPPFPVQLTEGGPLQILGTNTTTTLNGSLSAKPYPLPAFEAGGFFPPLAPGNPYSPNFTSGETPFPIPPFPPSGDYGPPFPPFPINGSLPPFLASLPPGAAILPPPGNFTEYDEDDPSIYYPPPYSFYYQMDNTTAVPPGPLVPGIVLPPPPNFFAPLEKTRKPQRPIKNQMHRTTTTTTQRPTTTTEIIKQIHPTTTPLPPTPINKPSRIKPTVKEPTTTQAPIITILPVRYLPKPNRTYIPVTTTQRPNIPERRKRPPAVTILRPVKPSTTSTQRPPVFFYENNEVANGRPFKIYGPPHPSRTVISSTQIPLKAYYSTSNDIDTNSVTQRPANNVYRDNGISTVQVPKTTKPPAQYYFYEEAVTNSITTPRTPKQRPNEYYNIPKEYYIPSRQTVRGNYQQANKAVQPPQQYYYVTNRPARPSRYRFIETTKKPDTFSVHVARLKQQIHQYYTTPDPYYDQRPHSSSKPVYQFSFQAANYQPKQNQFRPSPIDEINNNQDKFRPLNKYNVQIQPAIEVLPTERPVYQQNTPAPVYYQQKTTRRPNYYSTVRPEYEYEEIDDNRGKNEYVATPRPISQYSFEATPNPIYQPYYTKQDDSYFDDITKKHFTVFGKKLPGATTPLSRIEATTSSPQPQQPVYNNKNIPYEYTQEIGKGISLEGDTLVNYVRAGQRPNPQAEYLPRNRQPIRYQQQQQPQLSLESDINVNYKHPKPPVNPDAEIVQAIPVKLSANNGDKRGSYISYELPGDNGAHFYFLTPQLAQSRDQGAGYYYSNPESRIRRSQKDSE</sequence>
<evidence type="ECO:0000313" key="5">
    <source>
        <dbReference type="RefSeq" id="XP_017785289.1"/>
    </source>
</evidence>
<gene>
    <name evidence="4 5" type="primary">LOC108568608</name>
</gene>
<protein>
    <submittedName>
        <fullName evidence="4 5">Extensin-2 isoform X1</fullName>
    </submittedName>
</protein>
<dbReference type="RefSeq" id="XP_017785288.1">
    <property type="nucleotide sequence ID" value="XM_017929799.1"/>
</dbReference>
<organism evidence="3 4">
    <name type="scientific">Nicrophorus vespilloides</name>
    <name type="common">Boreal carrion beetle</name>
    <dbReference type="NCBI Taxonomy" id="110193"/>
    <lineage>
        <taxon>Eukaryota</taxon>
        <taxon>Metazoa</taxon>
        <taxon>Ecdysozoa</taxon>
        <taxon>Arthropoda</taxon>
        <taxon>Hexapoda</taxon>
        <taxon>Insecta</taxon>
        <taxon>Pterygota</taxon>
        <taxon>Neoptera</taxon>
        <taxon>Endopterygota</taxon>
        <taxon>Coleoptera</taxon>
        <taxon>Polyphaga</taxon>
        <taxon>Staphyliniformia</taxon>
        <taxon>Silphidae</taxon>
        <taxon>Nicrophorinae</taxon>
        <taxon>Nicrophorus</taxon>
    </lineage>
</organism>
<feature type="region of interest" description="Disordered" evidence="1">
    <location>
        <begin position="850"/>
        <end position="874"/>
    </location>
</feature>
<feature type="region of interest" description="Disordered" evidence="1">
    <location>
        <begin position="51"/>
        <end position="76"/>
    </location>
</feature>
<accession>A0ABM1NEN8</accession>
<dbReference type="RefSeq" id="XP_017785289.1">
    <property type="nucleotide sequence ID" value="XM_017929800.1"/>
</dbReference>
<keyword evidence="2" id="KW-0732">Signal</keyword>
<feature type="region of interest" description="Disordered" evidence="1">
    <location>
        <begin position="369"/>
        <end position="392"/>
    </location>
</feature>
<proteinExistence type="predicted"/>
<feature type="chain" id="PRO_5045022788" evidence="2">
    <location>
        <begin position="24"/>
        <end position="963"/>
    </location>
</feature>
<evidence type="ECO:0000256" key="2">
    <source>
        <dbReference type="SAM" id="SignalP"/>
    </source>
</evidence>
<dbReference type="Proteomes" id="UP000695000">
    <property type="component" value="Unplaced"/>
</dbReference>
<feature type="signal peptide" evidence="2">
    <location>
        <begin position="1"/>
        <end position="23"/>
    </location>
</feature>
<evidence type="ECO:0000313" key="4">
    <source>
        <dbReference type="RefSeq" id="XP_017785288.1"/>
    </source>
</evidence>
<feature type="compositionally biased region" description="Low complexity" evidence="1">
    <location>
        <begin position="859"/>
        <end position="873"/>
    </location>
</feature>